<reference evidence="5 6" key="2">
    <citation type="journal article" date="2011" name="Stand. Genomic Sci.">
        <title>Complete genome sequence of Leadbetterella byssophila type strain (4M15).</title>
        <authorList>
            <person name="Abt B."/>
            <person name="Teshima H."/>
            <person name="Lucas S."/>
            <person name="Lapidus A."/>
            <person name="Del Rio T.G."/>
            <person name="Nolan M."/>
            <person name="Tice H."/>
            <person name="Cheng J.F."/>
            <person name="Pitluck S."/>
            <person name="Liolios K."/>
            <person name="Pagani I."/>
            <person name="Ivanova N."/>
            <person name="Mavromatis K."/>
            <person name="Pati A."/>
            <person name="Tapia R."/>
            <person name="Han C."/>
            <person name="Goodwin L."/>
            <person name="Chen A."/>
            <person name="Palaniappan K."/>
            <person name="Land M."/>
            <person name="Hauser L."/>
            <person name="Chang Y.J."/>
            <person name="Jeffries C.D."/>
            <person name="Rohde M."/>
            <person name="Goker M."/>
            <person name="Tindall B.J."/>
            <person name="Detter J.C."/>
            <person name="Woyke T."/>
            <person name="Bristow J."/>
            <person name="Eisen J.A."/>
            <person name="Markowitz V."/>
            <person name="Hugenholtz P."/>
            <person name="Klenk H.P."/>
            <person name="Kyrpides N.C."/>
        </authorList>
    </citation>
    <scope>NUCLEOTIDE SEQUENCE [LARGE SCALE GENOMIC DNA]</scope>
    <source>
        <strain evidence="6">DSM 17132 / JCM 16389 / KACC 11308 / NBRC 106382 / 4M15</strain>
    </source>
</reference>
<evidence type="ECO:0008006" key="7">
    <source>
        <dbReference type="Google" id="ProtNLM"/>
    </source>
</evidence>
<dbReference type="InterPro" id="IPR048913">
    <property type="entry name" value="BetaGal_gal-bd"/>
</dbReference>
<reference key="1">
    <citation type="submission" date="2010-11" db="EMBL/GenBank/DDBJ databases">
        <title>The complete genome of Leadbetterella byssophila DSM 17132.</title>
        <authorList>
            <consortium name="US DOE Joint Genome Institute (JGI-PGF)"/>
            <person name="Lucas S."/>
            <person name="Copeland A."/>
            <person name="Lapidus A."/>
            <person name="Glavina del Rio T."/>
            <person name="Dalin E."/>
            <person name="Tice H."/>
            <person name="Bruce D."/>
            <person name="Goodwin L."/>
            <person name="Pitluck S."/>
            <person name="Kyrpides N."/>
            <person name="Mavromatis K."/>
            <person name="Ivanova N."/>
            <person name="Teshima H."/>
            <person name="Brettin T."/>
            <person name="Detter J.C."/>
            <person name="Han C."/>
            <person name="Tapia R."/>
            <person name="Land M."/>
            <person name="Hauser L."/>
            <person name="Markowitz V."/>
            <person name="Cheng J.-F."/>
            <person name="Hugenholtz P."/>
            <person name="Woyke T."/>
            <person name="Wu D."/>
            <person name="Tindall B."/>
            <person name="Pomrenke H.G."/>
            <person name="Brambilla E."/>
            <person name="Klenk H.-P."/>
            <person name="Eisen J.A."/>
        </authorList>
    </citation>
    <scope>NUCLEOTIDE SEQUENCE [LARGE SCALE GENOMIC DNA]</scope>
    <source>
        <strain>DSM 17132</strain>
    </source>
</reference>
<dbReference type="InterPro" id="IPR008979">
    <property type="entry name" value="Galactose-bd-like_sf"/>
</dbReference>
<dbReference type="RefSeq" id="WP_013409051.1">
    <property type="nucleotide sequence ID" value="NC_014655.1"/>
</dbReference>
<evidence type="ECO:0000313" key="5">
    <source>
        <dbReference type="EMBL" id="ADQ18010.1"/>
    </source>
</evidence>
<dbReference type="Proteomes" id="UP000007435">
    <property type="component" value="Chromosome"/>
</dbReference>
<dbReference type="InterPro" id="IPR013783">
    <property type="entry name" value="Ig-like_fold"/>
</dbReference>
<dbReference type="InterPro" id="IPR039329">
    <property type="entry name" value="SIAE"/>
</dbReference>
<dbReference type="GO" id="GO:0001681">
    <property type="term" value="F:sialate O-acetylesterase activity"/>
    <property type="evidence" value="ECO:0007669"/>
    <property type="project" value="InterPro"/>
</dbReference>
<dbReference type="InterPro" id="IPR005181">
    <property type="entry name" value="SASA"/>
</dbReference>
<feature type="domain" description="Beta-galactosidase galactose-binding" evidence="4">
    <location>
        <begin position="280"/>
        <end position="341"/>
    </location>
</feature>
<dbReference type="InterPro" id="IPR036514">
    <property type="entry name" value="SGNH_hydro_sf"/>
</dbReference>
<dbReference type="EMBL" id="CP002305">
    <property type="protein sequence ID" value="ADQ18010.1"/>
    <property type="molecule type" value="Genomic_DNA"/>
</dbReference>
<evidence type="ECO:0000256" key="2">
    <source>
        <dbReference type="ARBA" id="ARBA00023295"/>
    </source>
</evidence>
<dbReference type="Pfam" id="PF03629">
    <property type="entry name" value="SASA"/>
    <property type="match status" value="1"/>
</dbReference>
<evidence type="ECO:0000259" key="3">
    <source>
        <dbReference type="Pfam" id="PF03629"/>
    </source>
</evidence>
<keyword evidence="2" id="KW-0326">Glycosidase</keyword>
<evidence type="ECO:0000313" key="6">
    <source>
        <dbReference type="Proteomes" id="UP000007435"/>
    </source>
</evidence>
<dbReference type="SUPFAM" id="SSF49785">
    <property type="entry name" value="Galactose-binding domain-like"/>
    <property type="match status" value="1"/>
</dbReference>
<dbReference type="Pfam" id="PF21467">
    <property type="entry name" value="BetaGal_gal-bd"/>
    <property type="match status" value="1"/>
</dbReference>
<dbReference type="KEGG" id="lby:Lbys_2334"/>
<keyword evidence="6" id="KW-1185">Reference proteome</keyword>
<dbReference type="GO" id="GO:0005975">
    <property type="term" value="P:carbohydrate metabolic process"/>
    <property type="evidence" value="ECO:0007669"/>
    <property type="project" value="InterPro"/>
</dbReference>
<gene>
    <name evidence="5" type="ordered locus">Lbys_2334</name>
</gene>
<dbReference type="Gene3D" id="3.40.50.1110">
    <property type="entry name" value="SGNH hydrolase"/>
    <property type="match status" value="1"/>
</dbReference>
<protein>
    <recommendedName>
        <fullName evidence="7">Sialate O-acetylesterase</fullName>
    </recommendedName>
</protein>
<organism evidence="5 6">
    <name type="scientific">Leadbetterella byssophila (strain DSM 17132 / JCM 16389 / KACC 11308 / NBRC 106382 / 4M15)</name>
    <dbReference type="NCBI Taxonomy" id="649349"/>
    <lineage>
        <taxon>Bacteria</taxon>
        <taxon>Pseudomonadati</taxon>
        <taxon>Bacteroidota</taxon>
        <taxon>Cytophagia</taxon>
        <taxon>Cytophagales</taxon>
        <taxon>Leadbetterellaceae</taxon>
        <taxon>Leadbetterella</taxon>
    </lineage>
</organism>
<dbReference type="PANTHER" id="PTHR22901">
    <property type="entry name" value="SIALATE O-ACETYLESTERASE"/>
    <property type="match status" value="1"/>
</dbReference>
<sequence>MKKFIFFFLILGSLQAQIRLPKLISDGMILQRDAPLTLWGWASPGESIALTLAGKTYKTKTSPQGDWKIQIPAHAADGKAHEISIKGKNQIILKDVYFGDVWLCSGQSNMVHQLDIHDVTYARDIEEANFPLIRQFLVPTIGRLQGPAKDLSGGSWQKAIGENVRPFSAVAYFFAREIHLKYGIPVGIINSSYGGTPIEAWTSEEGLKDFPDFTTTLNKNKDSIYVAETQKAAFTPPRASKDLGMAEKWFSTEYTPKAWRSIQVPGYWEDQGIRNLDGVVWYRKEIQISADASLDAPKLWLGRIVDADEVFINGQKIGGFTYQYPQRRYKVPQNLLKPGKNLIVVKVSNFFGKGGFVPDKPHALILGKDTIDLRGEWKYKVGEVFEPQAPRPMGISVQNQPSSLFNSMIHPFVNFSIKGVLWYQGESNAGRPQIYEKQIRALVADWRRHWPEVPFIHAQLPGFMEYTYLPTESNWAQLREASRRTLDIPRTAMTVNIDLGEWNDIHPDNKLDVGRRMALAARKIAYGDELVYSGPIIQKAQKQGQKIILSFEHIGSALSTADGEEPQEFAVAGSDKKFKWVKATLQGKQILLDISELPEAKYVRYAWADNPVNPNVINSEGLPASPFEIEVN</sequence>
<dbReference type="Gene3D" id="2.60.40.10">
    <property type="entry name" value="Immunoglobulins"/>
    <property type="match status" value="1"/>
</dbReference>
<dbReference type="SUPFAM" id="SSF52266">
    <property type="entry name" value="SGNH hydrolase"/>
    <property type="match status" value="1"/>
</dbReference>
<dbReference type="GO" id="GO:0004553">
    <property type="term" value="F:hydrolase activity, hydrolyzing O-glycosyl compounds"/>
    <property type="evidence" value="ECO:0007669"/>
    <property type="project" value="InterPro"/>
</dbReference>
<keyword evidence="1" id="KW-0378">Hydrolase</keyword>
<accession>E4RWD7</accession>
<evidence type="ECO:0000256" key="1">
    <source>
        <dbReference type="ARBA" id="ARBA00022801"/>
    </source>
</evidence>
<dbReference type="OrthoDB" id="9816001at2"/>
<dbReference type="Gene3D" id="2.60.120.260">
    <property type="entry name" value="Galactose-binding domain-like"/>
    <property type="match status" value="1"/>
</dbReference>
<evidence type="ECO:0000259" key="4">
    <source>
        <dbReference type="Pfam" id="PF21467"/>
    </source>
</evidence>
<dbReference type="STRING" id="649349.Lbys_2334"/>
<feature type="domain" description="Sialate O-acetylesterase" evidence="3">
    <location>
        <begin position="403"/>
        <end position="520"/>
    </location>
</feature>
<dbReference type="HOGENOM" id="CLU_015150_2_0_10"/>
<dbReference type="eggNOG" id="COG3250">
    <property type="taxonomic scope" value="Bacteria"/>
</dbReference>
<dbReference type="AlphaFoldDB" id="E4RWD7"/>
<name>E4RWD7_LEAB4</name>
<proteinExistence type="predicted"/>
<dbReference type="PANTHER" id="PTHR22901:SF0">
    <property type="entry name" value="SIALATE O-ACETYLESTERASE"/>
    <property type="match status" value="1"/>
</dbReference>